<protein>
    <submittedName>
        <fullName evidence="1">Uncharacterized protein</fullName>
    </submittedName>
</protein>
<sequence>MRCHLLACGFSLPDWIEQPMMWRLLPNGQSSAHFIPSMSQMSNPLFQIRLAQGLLVIGVSPVGGVVPATRLLVYHGILHAKPLLLY</sequence>
<dbReference type="AlphaFoldDB" id="A0A7J7JY22"/>
<reference evidence="1" key="1">
    <citation type="submission" date="2020-06" db="EMBL/GenBank/DDBJ databases">
        <title>Draft genome of Bugula neritina, a colonial animal packing powerful symbionts and potential medicines.</title>
        <authorList>
            <person name="Rayko M."/>
        </authorList>
    </citation>
    <scope>NUCLEOTIDE SEQUENCE [LARGE SCALE GENOMIC DNA]</scope>
    <source>
        <strain evidence="1">Kwan_BN1</strain>
    </source>
</reference>
<accession>A0A7J7JY22</accession>
<name>A0A7J7JY22_BUGNE</name>
<gene>
    <name evidence="1" type="ORF">EB796_011489</name>
</gene>
<evidence type="ECO:0000313" key="2">
    <source>
        <dbReference type="Proteomes" id="UP000593567"/>
    </source>
</evidence>
<dbReference type="Proteomes" id="UP000593567">
    <property type="component" value="Unassembled WGS sequence"/>
</dbReference>
<dbReference type="EMBL" id="VXIV02001736">
    <property type="protein sequence ID" value="KAF6030218.1"/>
    <property type="molecule type" value="Genomic_DNA"/>
</dbReference>
<evidence type="ECO:0000313" key="1">
    <source>
        <dbReference type="EMBL" id="KAF6030218.1"/>
    </source>
</evidence>
<organism evidence="1 2">
    <name type="scientific">Bugula neritina</name>
    <name type="common">Brown bryozoan</name>
    <name type="synonym">Sertularia neritina</name>
    <dbReference type="NCBI Taxonomy" id="10212"/>
    <lineage>
        <taxon>Eukaryota</taxon>
        <taxon>Metazoa</taxon>
        <taxon>Spiralia</taxon>
        <taxon>Lophotrochozoa</taxon>
        <taxon>Bryozoa</taxon>
        <taxon>Gymnolaemata</taxon>
        <taxon>Cheilostomatida</taxon>
        <taxon>Flustrina</taxon>
        <taxon>Buguloidea</taxon>
        <taxon>Bugulidae</taxon>
        <taxon>Bugula</taxon>
    </lineage>
</organism>
<proteinExistence type="predicted"/>
<keyword evidence="2" id="KW-1185">Reference proteome</keyword>
<comment type="caution">
    <text evidence="1">The sequence shown here is derived from an EMBL/GenBank/DDBJ whole genome shotgun (WGS) entry which is preliminary data.</text>
</comment>